<dbReference type="EMBL" id="CM055098">
    <property type="protein sequence ID" value="KAJ7549101.1"/>
    <property type="molecule type" value="Genomic_DNA"/>
</dbReference>
<sequence length="271" mass="29867">MPSFNSVTSKEETLEGRNFNLRMQQQTRFSTSYKAGEQFLDYLTIYNPQDSLMYTSSCDINVLPANGEDDLEGLVSPTNGLIGSSSGSNEDSIGCISNELPNHSVGSSCAEVSSLLFPTSQKNSDGMGGSVDQIFYSMSASGLASRPKRSNVKISKDQKRVATRRRRQRIRQQIRILQRLVPGGTKMDTASLLDEAVHYVKFMKLQVQTLKYLCHIAEIPPVPSFVESKLPSLYSPDNLDQLQMSSRATTALYDAMHLHAASSYQASTSKG</sequence>
<protein>
    <submittedName>
        <fullName evidence="1">Uncharacterized protein</fullName>
    </submittedName>
</protein>
<keyword evidence="2" id="KW-1185">Reference proteome</keyword>
<name>A0ACC2D4A2_DIPCM</name>
<dbReference type="Proteomes" id="UP001162992">
    <property type="component" value="Chromosome 7"/>
</dbReference>
<evidence type="ECO:0000313" key="1">
    <source>
        <dbReference type="EMBL" id="KAJ7549101.1"/>
    </source>
</evidence>
<comment type="caution">
    <text evidence="1">The sequence shown here is derived from an EMBL/GenBank/DDBJ whole genome shotgun (WGS) entry which is preliminary data.</text>
</comment>
<accession>A0ACC2D4A2</accession>
<organism evidence="1 2">
    <name type="scientific">Diphasiastrum complanatum</name>
    <name type="common">Issler's clubmoss</name>
    <name type="synonym">Lycopodium complanatum</name>
    <dbReference type="NCBI Taxonomy" id="34168"/>
    <lineage>
        <taxon>Eukaryota</taxon>
        <taxon>Viridiplantae</taxon>
        <taxon>Streptophyta</taxon>
        <taxon>Embryophyta</taxon>
        <taxon>Tracheophyta</taxon>
        <taxon>Lycopodiopsida</taxon>
        <taxon>Lycopodiales</taxon>
        <taxon>Lycopodiaceae</taxon>
        <taxon>Lycopodioideae</taxon>
        <taxon>Diphasiastrum</taxon>
    </lineage>
</organism>
<proteinExistence type="predicted"/>
<reference evidence="2" key="1">
    <citation type="journal article" date="2024" name="Proc. Natl. Acad. Sci. U.S.A.">
        <title>Extraordinary preservation of gene collinearity over three hundred million years revealed in homosporous lycophytes.</title>
        <authorList>
            <person name="Li C."/>
            <person name="Wickell D."/>
            <person name="Kuo L.Y."/>
            <person name="Chen X."/>
            <person name="Nie B."/>
            <person name="Liao X."/>
            <person name="Peng D."/>
            <person name="Ji J."/>
            <person name="Jenkins J."/>
            <person name="Williams M."/>
            <person name="Shu S."/>
            <person name="Plott C."/>
            <person name="Barry K."/>
            <person name="Rajasekar S."/>
            <person name="Grimwood J."/>
            <person name="Han X."/>
            <person name="Sun S."/>
            <person name="Hou Z."/>
            <person name="He W."/>
            <person name="Dai G."/>
            <person name="Sun C."/>
            <person name="Schmutz J."/>
            <person name="Leebens-Mack J.H."/>
            <person name="Li F.W."/>
            <person name="Wang L."/>
        </authorList>
    </citation>
    <scope>NUCLEOTIDE SEQUENCE [LARGE SCALE GENOMIC DNA]</scope>
    <source>
        <strain evidence="2">cv. PW_Plant_1</strain>
    </source>
</reference>
<gene>
    <name evidence="1" type="ORF">O6H91_07G040000</name>
</gene>
<evidence type="ECO:0000313" key="2">
    <source>
        <dbReference type="Proteomes" id="UP001162992"/>
    </source>
</evidence>